<evidence type="ECO:0000256" key="6">
    <source>
        <dbReference type="RuleBase" id="RU000481"/>
    </source>
</evidence>
<evidence type="ECO:0000313" key="8">
    <source>
        <dbReference type="EMBL" id="KRM90898.1"/>
    </source>
</evidence>
<keyword evidence="5" id="KW-0663">Pyridoxal phosphate</keyword>
<gene>
    <name evidence="8" type="ORF">FC80_GL000892</name>
</gene>
<dbReference type="InterPro" id="IPR004838">
    <property type="entry name" value="NHTrfase_class1_PyrdxlP-BS"/>
</dbReference>
<dbReference type="InterPro" id="IPR015421">
    <property type="entry name" value="PyrdxlP-dep_Trfase_major"/>
</dbReference>
<dbReference type="PRINTS" id="PR00753">
    <property type="entry name" value="ACCSYNTHASE"/>
</dbReference>
<dbReference type="Gene3D" id="3.40.640.10">
    <property type="entry name" value="Type I PLP-dependent aspartate aminotransferase-like (Major domain)"/>
    <property type="match status" value="1"/>
</dbReference>
<dbReference type="OrthoDB" id="9802328at2"/>
<dbReference type="InterPro" id="IPR015422">
    <property type="entry name" value="PyrdxlP-dep_Trfase_small"/>
</dbReference>
<dbReference type="GO" id="GO:0008483">
    <property type="term" value="F:transaminase activity"/>
    <property type="evidence" value="ECO:0007669"/>
    <property type="project" value="UniProtKB-KW"/>
</dbReference>
<dbReference type="FunFam" id="3.40.640.10:FF:000033">
    <property type="entry name" value="Aspartate aminotransferase"/>
    <property type="match status" value="1"/>
</dbReference>
<dbReference type="InterPro" id="IPR004839">
    <property type="entry name" value="Aminotransferase_I/II_large"/>
</dbReference>
<protein>
    <recommendedName>
        <fullName evidence="6">Aminotransferase</fullName>
        <ecNumber evidence="6">2.6.1.-</ecNumber>
    </recommendedName>
</protein>
<dbReference type="PATRIC" id="fig|1423729.3.peg.902"/>
<dbReference type="Pfam" id="PF00155">
    <property type="entry name" value="Aminotran_1_2"/>
    <property type="match status" value="1"/>
</dbReference>
<evidence type="ECO:0000313" key="9">
    <source>
        <dbReference type="Proteomes" id="UP000051131"/>
    </source>
</evidence>
<keyword evidence="3 6" id="KW-0032">Aminotransferase</keyword>
<dbReference type="Gene3D" id="3.90.1150.10">
    <property type="entry name" value="Aspartate Aminotransferase, domain 1"/>
    <property type="match status" value="1"/>
</dbReference>
<dbReference type="AlphaFoldDB" id="A0A0R2CIF0"/>
<evidence type="ECO:0000256" key="1">
    <source>
        <dbReference type="ARBA" id="ARBA00001933"/>
    </source>
</evidence>
<dbReference type="EC" id="2.6.1.-" evidence="6"/>
<comment type="caution">
    <text evidence="8">The sequence shown here is derived from an EMBL/GenBank/DDBJ whole genome shotgun (WGS) entry which is preliminary data.</text>
</comment>
<dbReference type="InterPro" id="IPR050596">
    <property type="entry name" value="AspAT/PAT-like"/>
</dbReference>
<evidence type="ECO:0000256" key="5">
    <source>
        <dbReference type="ARBA" id="ARBA00022898"/>
    </source>
</evidence>
<reference evidence="8 9" key="1">
    <citation type="journal article" date="2015" name="Genome Announc.">
        <title>Expanding the biotechnology potential of lactobacilli through comparative genomics of 213 strains and associated genera.</title>
        <authorList>
            <person name="Sun Z."/>
            <person name="Harris H.M."/>
            <person name="McCann A."/>
            <person name="Guo C."/>
            <person name="Argimon S."/>
            <person name="Zhang W."/>
            <person name="Yang X."/>
            <person name="Jeffery I.B."/>
            <person name="Cooney J.C."/>
            <person name="Kagawa T.F."/>
            <person name="Liu W."/>
            <person name="Song Y."/>
            <person name="Salvetti E."/>
            <person name="Wrobel A."/>
            <person name="Rasinkangas P."/>
            <person name="Parkhill J."/>
            <person name="Rea M.C."/>
            <person name="O'Sullivan O."/>
            <person name="Ritari J."/>
            <person name="Douillard F.P."/>
            <person name="Paul Ross R."/>
            <person name="Yang R."/>
            <person name="Briner A.E."/>
            <person name="Felis G.E."/>
            <person name="de Vos W.M."/>
            <person name="Barrangou R."/>
            <person name="Klaenhammer T.R."/>
            <person name="Caufield P.W."/>
            <person name="Cui Y."/>
            <person name="Zhang H."/>
            <person name="O'Toole P.W."/>
        </authorList>
    </citation>
    <scope>NUCLEOTIDE SEQUENCE [LARGE SCALE GENOMIC DNA]</scope>
    <source>
        <strain evidence="8 9">DSM 21116</strain>
    </source>
</reference>
<name>A0A0R2CIF0_9LACO</name>
<dbReference type="PANTHER" id="PTHR46383:SF1">
    <property type="entry name" value="ASPARTATE AMINOTRANSFERASE"/>
    <property type="match status" value="1"/>
</dbReference>
<feature type="domain" description="Aminotransferase class I/classII large" evidence="7">
    <location>
        <begin position="31"/>
        <end position="384"/>
    </location>
</feature>
<evidence type="ECO:0000256" key="3">
    <source>
        <dbReference type="ARBA" id="ARBA00022576"/>
    </source>
</evidence>
<proteinExistence type="inferred from homology"/>
<dbReference type="SUPFAM" id="SSF53383">
    <property type="entry name" value="PLP-dependent transferases"/>
    <property type="match status" value="1"/>
</dbReference>
<dbReference type="PANTHER" id="PTHR46383">
    <property type="entry name" value="ASPARTATE AMINOTRANSFERASE"/>
    <property type="match status" value="1"/>
</dbReference>
<dbReference type="InterPro" id="IPR015424">
    <property type="entry name" value="PyrdxlP-dep_Trfase"/>
</dbReference>
<dbReference type="STRING" id="1423729.FC80_GL000892"/>
<comment type="cofactor">
    <cofactor evidence="1 6">
        <name>pyridoxal 5'-phosphate</name>
        <dbReference type="ChEBI" id="CHEBI:597326"/>
    </cofactor>
</comment>
<evidence type="ECO:0000256" key="2">
    <source>
        <dbReference type="ARBA" id="ARBA00007441"/>
    </source>
</evidence>
<dbReference type="EMBL" id="AYZE01000014">
    <property type="protein sequence ID" value="KRM90898.1"/>
    <property type="molecule type" value="Genomic_DNA"/>
</dbReference>
<organism evidence="8 9">
    <name type="scientific">Liquorilactobacillus cacaonum DSM 21116</name>
    <dbReference type="NCBI Taxonomy" id="1423729"/>
    <lineage>
        <taxon>Bacteria</taxon>
        <taxon>Bacillati</taxon>
        <taxon>Bacillota</taxon>
        <taxon>Bacilli</taxon>
        <taxon>Lactobacillales</taxon>
        <taxon>Lactobacillaceae</taxon>
        <taxon>Liquorilactobacillus</taxon>
    </lineage>
</organism>
<keyword evidence="9" id="KW-1185">Reference proteome</keyword>
<sequence>MKISKRVMQIQPSATLELSAKAKQMKDDGLDVINLGVGEPDFNTPSDIKKAAIKAIEEGKSDFYTQATGINELKKAICDRISSDFGVNYEQNQVAVTVGGKFSLYVLAQTLLDEADEVLIPLPYWVSYGEQVKLAGGVPVFVTPENGLKVTVDELEAKRTANSRLVIINSPQNPSGLIYTRSELEEIGNWAVEHDIIIITDDMYGKLVYNGERFVSLIELSESIRKQTILVSGLSKAYSMTGWRIGYTVAPAEVIKKMSALIGHATSNLAAVSQYAALEALTGPQEVVEKMRVAFEERLNKVYPELIALPGVELENKPQGAFYLFPNVKQAVELTGFNSTDDFVEALLDEAHVAVVIGSAFGMPDHIRMSYATDLASLEEAIKRMKWFIEKHM</sequence>
<dbReference type="PROSITE" id="PS00105">
    <property type="entry name" value="AA_TRANSFER_CLASS_1"/>
    <property type="match status" value="1"/>
</dbReference>
<dbReference type="GO" id="GO:0030170">
    <property type="term" value="F:pyridoxal phosphate binding"/>
    <property type="evidence" value="ECO:0007669"/>
    <property type="project" value="InterPro"/>
</dbReference>
<dbReference type="RefSeq" id="WP_057829116.1">
    <property type="nucleotide sequence ID" value="NZ_AYZE01000014.1"/>
</dbReference>
<keyword evidence="4 6" id="KW-0808">Transferase</keyword>
<dbReference type="GO" id="GO:0006520">
    <property type="term" value="P:amino acid metabolic process"/>
    <property type="evidence" value="ECO:0007669"/>
    <property type="project" value="InterPro"/>
</dbReference>
<accession>A0A0R2CIF0</accession>
<evidence type="ECO:0000256" key="4">
    <source>
        <dbReference type="ARBA" id="ARBA00022679"/>
    </source>
</evidence>
<dbReference type="Proteomes" id="UP000051131">
    <property type="component" value="Unassembled WGS sequence"/>
</dbReference>
<evidence type="ECO:0000259" key="7">
    <source>
        <dbReference type="Pfam" id="PF00155"/>
    </source>
</evidence>
<dbReference type="CDD" id="cd00609">
    <property type="entry name" value="AAT_like"/>
    <property type="match status" value="1"/>
</dbReference>
<comment type="similarity">
    <text evidence="2 6">Belongs to the class-I pyridoxal-phosphate-dependent aminotransferase family.</text>
</comment>